<name>A0A0F9RYB5_9ZZZZ</name>
<gene>
    <name evidence="1" type="ORF">LCGC14_0839200</name>
</gene>
<sequence length="151" mass="15765">MILDERTEFADATALDTSGTGTNIVGDVMDLGSVRDIGQGKPTYLVIQVTTAVVGGTSVQFVLASDGQAAITTGGTESRHYLSDVFAVTDLVAGFTMVIPLPMGDVAASVTPYERYLGILQVSVGTHSAGAINAFLTLDPYGWRSYPDGNN</sequence>
<dbReference type="AlphaFoldDB" id="A0A0F9RYB5"/>
<dbReference type="Pfam" id="PF21190">
    <property type="entry name" value="Bbp16"/>
    <property type="match status" value="1"/>
</dbReference>
<reference evidence="1" key="1">
    <citation type="journal article" date="2015" name="Nature">
        <title>Complex archaea that bridge the gap between prokaryotes and eukaryotes.</title>
        <authorList>
            <person name="Spang A."/>
            <person name="Saw J.H."/>
            <person name="Jorgensen S.L."/>
            <person name="Zaremba-Niedzwiedzka K."/>
            <person name="Martijn J."/>
            <person name="Lind A.E."/>
            <person name="van Eijk R."/>
            <person name="Schleper C."/>
            <person name="Guy L."/>
            <person name="Ettema T.J."/>
        </authorList>
    </citation>
    <scope>NUCLEOTIDE SEQUENCE</scope>
</reference>
<organism evidence="1">
    <name type="scientific">marine sediment metagenome</name>
    <dbReference type="NCBI Taxonomy" id="412755"/>
    <lineage>
        <taxon>unclassified sequences</taxon>
        <taxon>metagenomes</taxon>
        <taxon>ecological metagenomes</taxon>
    </lineage>
</organism>
<accession>A0A0F9RYB5</accession>
<dbReference type="InterPro" id="IPR048922">
    <property type="entry name" value="Bbp16"/>
</dbReference>
<evidence type="ECO:0000313" key="1">
    <source>
        <dbReference type="EMBL" id="KKN29921.1"/>
    </source>
</evidence>
<proteinExistence type="predicted"/>
<protein>
    <submittedName>
        <fullName evidence="1">Uncharacterized protein</fullName>
    </submittedName>
</protein>
<dbReference type="Gene3D" id="2.60.120.1110">
    <property type="match status" value="1"/>
</dbReference>
<comment type="caution">
    <text evidence="1">The sequence shown here is derived from an EMBL/GenBank/DDBJ whole genome shotgun (WGS) entry which is preliminary data.</text>
</comment>
<dbReference type="EMBL" id="LAZR01002448">
    <property type="protein sequence ID" value="KKN29921.1"/>
    <property type="molecule type" value="Genomic_DNA"/>
</dbReference>